<dbReference type="AlphaFoldDB" id="A0A7R9KQ44"/>
<comment type="similarity">
    <text evidence="1">Belongs to the folate receptor family.</text>
</comment>
<dbReference type="EMBL" id="CAJPIZ010004628">
    <property type="protein sequence ID" value="CAG2107743.1"/>
    <property type="molecule type" value="Genomic_DNA"/>
</dbReference>
<dbReference type="GO" id="GO:0009897">
    <property type="term" value="C:external side of plasma membrane"/>
    <property type="evidence" value="ECO:0007669"/>
    <property type="project" value="TreeGrafter"/>
</dbReference>
<dbReference type="Proteomes" id="UP000759131">
    <property type="component" value="Unassembled WGS sequence"/>
</dbReference>
<evidence type="ECO:0000313" key="6">
    <source>
        <dbReference type="Proteomes" id="UP000759131"/>
    </source>
</evidence>
<evidence type="ECO:0000256" key="3">
    <source>
        <dbReference type="ARBA" id="ARBA00023157"/>
    </source>
</evidence>
<reference evidence="5" key="1">
    <citation type="submission" date="2020-11" db="EMBL/GenBank/DDBJ databases">
        <authorList>
            <person name="Tran Van P."/>
        </authorList>
    </citation>
    <scope>NUCLEOTIDE SEQUENCE</scope>
</reference>
<keyword evidence="2" id="KW-0732">Signal</keyword>
<organism evidence="5">
    <name type="scientific">Medioppia subpectinata</name>
    <dbReference type="NCBI Taxonomy" id="1979941"/>
    <lineage>
        <taxon>Eukaryota</taxon>
        <taxon>Metazoa</taxon>
        <taxon>Ecdysozoa</taxon>
        <taxon>Arthropoda</taxon>
        <taxon>Chelicerata</taxon>
        <taxon>Arachnida</taxon>
        <taxon>Acari</taxon>
        <taxon>Acariformes</taxon>
        <taxon>Sarcoptiformes</taxon>
        <taxon>Oribatida</taxon>
        <taxon>Brachypylina</taxon>
        <taxon>Oppioidea</taxon>
        <taxon>Oppiidae</taxon>
        <taxon>Medioppia</taxon>
    </lineage>
</organism>
<dbReference type="GO" id="GO:0038023">
    <property type="term" value="F:signaling receptor activity"/>
    <property type="evidence" value="ECO:0007669"/>
    <property type="project" value="TreeGrafter"/>
</dbReference>
<dbReference type="EMBL" id="OC859203">
    <property type="protein sequence ID" value="CAD7627313.1"/>
    <property type="molecule type" value="Genomic_DNA"/>
</dbReference>
<sequence length="217" mass="25722">MANCSGDEDIEKCITSDFHKKRPSKEDVLHKQCEPWKDYSCCTNGRTISSHQSINHYKFNLNHCPTQPMSNKCRKHFTQDLCFYECEPFVKPWIVKTNRSFAEERIYKVPICASDCDQWWEDCKDDYTCTNNWARNFKWTNGSNVCPHESQCVPMRQIYTSAKEFCELVWDHSWKYSVDKHCMKIWFKASEGNPNKETAKYYANLAANILNKRNKNH</sequence>
<evidence type="ECO:0000256" key="2">
    <source>
        <dbReference type="ARBA" id="ARBA00022729"/>
    </source>
</evidence>
<keyword evidence="3" id="KW-1015">Disulfide bond</keyword>
<dbReference type="OrthoDB" id="567542at2759"/>
<dbReference type="PANTHER" id="PTHR10517">
    <property type="entry name" value="FOLATE RECEPTOR"/>
    <property type="match status" value="1"/>
</dbReference>
<evidence type="ECO:0000256" key="1">
    <source>
        <dbReference type="ARBA" id="ARBA00007932"/>
    </source>
</evidence>
<dbReference type="PANTHER" id="PTHR10517:SF14">
    <property type="entry name" value="FOLATE RECEPTOR 1-RELATED"/>
    <property type="match status" value="1"/>
</dbReference>
<proteinExistence type="inferred from homology"/>
<dbReference type="Pfam" id="PF03024">
    <property type="entry name" value="Folate_rec"/>
    <property type="match status" value="1"/>
</dbReference>
<accession>A0A7R9KQ44</accession>
<feature type="domain" description="Folate receptor-like" evidence="4">
    <location>
        <begin position="13"/>
        <end position="183"/>
    </location>
</feature>
<dbReference type="InterPro" id="IPR018143">
    <property type="entry name" value="Folate_rcpt-like"/>
</dbReference>
<evidence type="ECO:0000259" key="4">
    <source>
        <dbReference type="Pfam" id="PF03024"/>
    </source>
</evidence>
<dbReference type="InterPro" id="IPR004269">
    <property type="entry name" value="Folate_rcpt"/>
</dbReference>
<gene>
    <name evidence="5" type="ORF">OSB1V03_LOCUS7743</name>
</gene>
<name>A0A7R9KQ44_9ACAR</name>
<keyword evidence="6" id="KW-1185">Reference proteome</keyword>
<evidence type="ECO:0000313" key="5">
    <source>
        <dbReference type="EMBL" id="CAD7627313.1"/>
    </source>
</evidence>
<protein>
    <recommendedName>
        <fullName evidence="4">Folate receptor-like domain-containing protein</fullName>
    </recommendedName>
</protein>